<feature type="region of interest" description="Disordered" evidence="4">
    <location>
        <begin position="321"/>
        <end position="343"/>
    </location>
</feature>
<dbReference type="HOGENOM" id="CLU_024820_1_0_1"/>
<dbReference type="PANTHER" id="PTHR12940:SF0">
    <property type="entry name" value="SPLICING FACTOR ESS-2 HOMOLOG"/>
    <property type="match status" value="1"/>
</dbReference>
<feature type="region of interest" description="Disordered" evidence="4">
    <location>
        <begin position="1"/>
        <end position="49"/>
    </location>
</feature>
<sequence>MLASPGHSPRLIVPPSPSPSVQSLDGAVATTSGRAIMGPPPPRKPRKRSHAVLDEDTYVAAIERIVERDFFPDIPKLQNKLEWLEAVRSGDPVLMREAQLNIIQRLRGIGPSGKDGTPLFHTGTFATPGSVMPTPGFATPSTTAGAPSSSSSLVDEQGTVINTSVSLDEFMRRYTSEDNESFSKIIEKVNRRREEKFKFLAISSSTQPLQLTDKDRQTDGYGTSNQPISTLDTWSYTPKNLLMYDSTQRDDAPLTEAEKEERLHGPPKSVNLRSTRFHEKIFDAKLPEEESFSMLYTPAHHGSSTPLDPAARRRYDLEELRKTPQLGDNAKPPPKAGTAGYSYVSTPSPAPGVDSSPFVTWGEIEGTPLRLEMEDTPVGIGGSGDGPHFKIPAPPVRDTRAHSLSREASRNIRERTKIRHAPYSTPSPARGAAMGSPGRGYFSDAAQRLVNKTIARTCASVDAKLRASYGASTTPGTPRMARNAVRNSREGSLPPESPRLMRSPSVGR</sequence>
<dbReference type="Pfam" id="PF09751">
    <property type="entry name" value="Es2"/>
    <property type="match status" value="1"/>
</dbReference>
<dbReference type="Proteomes" id="UP000001514">
    <property type="component" value="Unassembled WGS sequence"/>
</dbReference>
<organism evidence="6">
    <name type="scientific">Selaginella moellendorffii</name>
    <name type="common">Spikemoss</name>
    <dbReference type="NCBI Taxonomy" id="88036"/>
    <lineage>
        <taxon>Eukaryota</taxon>
        <taxon>Viridiplantae</taxon>
        <taxon>Streptophyta</taxon>
        <taxon>Embryophyta</taxon>
        <taxon>Tracheophyta</taxon>
        <taxon>Lycopodiopsida</taxon>
        <taxon>Selaginellales</taxon>
        <taxon>Selaginellaceae</taxon>
        <taxon>Selaginella</taxon>
    </lineage>
</organism>
<evidence type="ECO:0000256" key="2">
    <source>
        <dbReference type="ARBA" id="ARBA00009072"/>
    </source>
</evidence>
<keyword evidence="6" id="KW-1185">Reference proteome</keyword>
<reference evidence="5 6" key="1">
    <citation type="journal article" date="2011" name="Science">
        <title>The Selaginella genome identifies genetic changes associated with the evolution of vascular plants.</title>
        <authorList>
            <person name="Banks J.A."/>
            <person name="Nishiyama T."/>
            <person name="Hasebe M."/>
            <person name="Bowman J.L."/>
            <person name="Gribskov M."/>
            <person name="dePamphilis C."/>
            <person name="Albert V.A."/>
            <person name="Aono N."/>
            <person name="Aoyama T."/>
            <person name="Ambrose B.A."/>
            <person name="Ashton N.W."/>
            <person name="Axtell M.J."/>
            <person name="Barker E."/>
            <person name="Barker M.S."/>
            <person name="Bennetzen J.L."/>
            <person name="Bonawitz N.D."/>
            <person name="Chapple C."/>
            <person name="Cheng C."/>
            <person name="Correa L.G."/>
            <person name="Dacre M."/>
            <person name="DeBarry J."/>
            <person name="Dreyer I."/>
            <person name="Elias M."/>
            <person name="Engstrom E.M."/>
            <person name="Estelle M."/>
            <person name="Feng L."/>
            <person name="Finet C."/>
            <person name="Floyd S.K."/>
            <person name="Frommer W.B."/>
            <person name="Fujita T."/>
            <person name="Gramzow L."/>
            <person name="Gutensohn M."/>
            <person name="Harholt J."/>
            <person name="Hattori M."/>
            <person name="Heyl A."/>
            <person name="Hirai T."/>
            <person name="Hiwatashi Y."/>
            <person name="Ishikawa M."/>
            <person name="Iwata M."/>
            <person name="Karol K.G."/>
            <person name="Koehler B."/>
            <person name="Kolukisaoglu U."/>
            <person name="Kubo M."/>
            <person name="Kurata T."/>
            <person name="Lalonde S."/>
            <person name="Li K."/>
            <person name="Li Y."/>
            <person name="Litt A."/>
            <person name="Lyons E."/>
            <person name="Manning G."/>
            <person name="Maruyama T."/>
            <person name="Michael T.P."/>
            <person name="Mikami K."/>
            <person name="Miyazaki S."/>
            <person name="Morinaga S."/>
            <person name="Murata T."/>
            <person name="Mueller-Roeber B."/>
            <person name="Nelson D.R."/>
            <person name="Obara M."/>
            <person name="Oguri Y."/>
            <person name="Olmstead R.G."/>
            <person name="Onodera N."/>
            <person name="Petersen B.L."/>
            <person name="Pils B."/>
            <person name="Prigge M."/>
            <person name="Rensing S.A."/>
            <person name="Riano-Pachon D.M."/>
            <person name="Roberts A.W."/>
            <person name="Sato Y."/>
            <person name="Scheller H.V."/>
            <person name="Schulz B."/>
            <person name="Schulz C."/>
            <person name="Shakirov E.V."/>
            <person name="Shibagaki N."/>
            <person name="Shinohara N."/>
            <person name="Shippen D.E."/>
            <person name="Soerensen I."/>
            <person name="Sotooka R."/>
            <person name="Sugimoto N."/>
            <person name="Sugita M."/>
            <person name="Sumikawa N."/>
            <person name="Tanurdzic M."/>
            <person name="Theissen G."/>
            <person name="Ulvskov P."/>
            <person name="Wakazuki S."/>
            <person name="Weng J.K."/>
            <person name="Willats W.W."/>
            <person name="Wipf D."/>
            <person name="Wolf P.G."/>
            <person name="Yang L."/>
            <person name="Zimmer A.D."/>
            <person name="Zhu Q."/>
            <person name="Mitros T."/>
            <person name="Hellsten U."/>
            <person name="Loque D."/>
            <person name="Otillar R."/>
            <person name="Salamov A."/>
            <person name="Schmutz J."/>
            <person name="Shapiro H."/>
            <person name="Lindquist E."/>
            <person name="Lucas S."/>
            <person name="Rokhsar D."/>
            <person name="Grigoriev I.V."/>
        </authorList>
    </citation>
    <scope>NUCLEOTIDE SEQUENCE [LARGE SCALE GENOMIC DNA]</scope>
</reference>
<dbReference type="FunCoup" id="D8R618">
    <property type="interactions" value="4132"/>
</dbReference>
<comment type="similarity">
    <text evidence="2">Belongs to the ESS2 family.</text>
</comment>
<dbReference type="InParanoid" id="D8R618"/>
<feature type="region of interest" description="Disordered" evidence="4">
    <location>
        <begin position="466"/>
        <end position="508"/>
    </location>
</feature>
<dbReference type="STRING" id="88036.D8R618"/>
<proteinExistence type="inferred from homology"/>
<evidence type="ECO:0000313" key="6">
    <source>
        <dbReference type="Proteomes" id="UP000001514"/>
    </source>
</evidence>
<dbReference type="InterPro" id="IPR019148">
    <property type="entry name" value="Nuclear_protein_DGCR14_ESS-2"/>
</dbReference>
<dbReference type="PANTHER" id="PTHR12940">
    <property type="entry name" value="ES-2 PROTEIN - RELATED"/>
    <property type="match status" value="1"/>
</dbReference>
<dbReference type="EMBL" id="GL377572">
    <property type="protein sequence ID" value="EFJ32590.1"/>
    <property type="molecule type" value="Genomic_DNA"/>
</dbReference>
<dbReference type="AlphaFoldDB" id="D8R618"/>
<dbReference type="OrthoDB" id="19679at2759"/>
<dbReference type="KEGG" id="smo:SELMODRAFT_85338"/>
<evidence type="ECO:0000256" key="3">
    <source>
        <dbReference type="ARBA" id="ARBA00023242"/>
    </source>
</evidence>
<evidence type="ECO:0008006" key="7">
    <source>
        <dbReference type="Google" id="ProtNLM"/>
    </source>
</evidence>
<evidence type="ECO:0000256" key="1">
    <source>
        <dbReference type="ARBA" id="ARBA00004123"/>
    </source>
</evidence>
<name>D8R618_SELML</name>
<dbReference type="eggNOG" id="KOG2627">
    <property type="taxonomic scope" value="Eukaryota"/>
</dbReference>
<evidence type="ECO:0000256" key="4">
    <source>
        <dbReference type="SAM" id="MobiDB-lite"/>
    </source>
</evidence>
<comment type="subcellular location">
    <subcellularLocation>
        <location evidence="1">Nucleus</location>
    </subcellularLocation>
</comment>
<accession>D8R618</accession>
<feature type="region of interest" description="Disordered" evidence="4">
    <location>
        <begin position="210"/>
        <end position="229"/>
    </location>
</feature>
<gene>
    <name evidence="5" type="ORF">SELMODRAFT_85338</name>
</gene>
<evidence type="ECO:0000313" key="5">
    <source>
        <dbReference type="EMBL" id="EFJ32590.1"/>
    </source>
</evidence>
<dbReference type="GO" id="GO:0071013">
    <property type="term" value="C:catalytic step 2 spliceosome"/>
    <property type="evidence" value="ECO:0000318"/>
    <property type="project" value="GO_Central"/>
</dbReference>
<feature type="region of interest" description="Disordered" evidence="4">
    <location>
        <begin position="381"/>
        <end position="407"/>
    </location>
</feature>
<dbReference type="Gramene" id="EFJ32590">
    <property type="protein sequence ID" value="EFJ32590"/>
    <property type="gene ID" value="SELMODRAFT_85338"/>
</dbReference>
<feature type="compositionally biased region" description="Polar residues" evidence="4">
    <location>
        <begin position="220"/>
        <end position="229"/>
    </location>
</feature>
<protein>
    <recommendedName>
        <fullName evidence="7">Protein DGCR14</fullName>
    </recommendedName>
</protein>
<feature type="compositionally biased region" description="Basic and acidic residues" evidence="4">
    <location>
        <begin position="397"/>
        <end position="407"/>
    </location>
</feature>
<keyword evidence="3" id="KW-0539">Nucleus</keyword>
<dbReference type="OMA" id="YKAWNTV"/>